<dbReference type="GO" id="GO:0031241">
    <property type="term" value="C:periplasmic side of cell outer membrane"/>
    <property type="evidence" value="ECO:0007669"/>
    <property type="project" value="TreeGrafter"/>
</dbReference>
<evidence type="ECO:0008006" key="5">
    <source>
        <dbReference type="Google" id="ProtNLM"/>
    </source>
</evidence>
<organism evidence="3 4">
    <name type="scientific">Colwellia psychrerythraea (strain 34H / ATCC BAA-681)</name>
    <name type="common">Vibrio psychroerythus</name>
    <dbReference type="NCBI Taxonomy" id="167879"/>
    <lineage>
        <taxon>Bacteria</taxon>
        <taxon>Pseudomonadati</taxon>
        <taxon>Pseudomonadota</taxon>
        <taxon>Gammaproteobacteria</taxon>
        <taxon>Alteromonadales</taxon>
        <taxon>Colwelliaceae</taxon>
        <taxon>Colwellia</taxon>
    </lineage>
</organism>
<evidence type="ECO:0000256" key="1">
    <source>
        <dbReference type="ARBA" id="ARBA00023136"/>
    </source>
</evidence>
<dbReference type="GO" id="GO:0030234">
    <property type="term" value="F:enzyme regulator activity"/>
    <property type="evidence" value="ECO:0007669"/>
    <property type="project" value="TreeGrafter"/>
</dbReference>
<proteinExistence type="predicted"/>
<dbReference type="KEGG" id="cps:CPS_4432"/>
<gene>
    <name evidence="3" type="ordered locus">CPS_4432</name>
</gene>
<keyword evidence="1 2" id="KW-0472">Membrane</keyword>
<feature type="transmembrane region" description="Helical" evidence="2">
    <location>
        <begin position="12"/>
        <end position="31"/>
    </location>
</feature>
<dbReference type="PANTHER" id="PTHR38038">
    <property type="entry name" value="PENICILLIN-BINDING PROTEIN ACTIVATOR LPOA"/>
    <property type="match status" value="1"/>
</dbReference>
<dbReference type="Proteomes" id="UP000000547">
    <property type="component" value="Chromosome"/>
</dbReference>
<accession>Q47VU2</accession>
<dbReference type="SUPFAM" id="SSF53822">
    <property type="entry name" value="Periplasmic binding protein-like I"/>
    <property type="match status" value="1"/>
</dbReference>
<dbReference type="STRING" id="167879.CPS_4432"/>
<dbReference type="HOGENOM" id="CLU_026091_1_0_6"/>
<dbReference type="CDD" id="cd06339">
    <property type="entry name" value="PBP1_YraM_LppC_lipoprotein-like"/>
    <property type="match status" value="1"/>
</dbReference>
<evidence type="ECO:0000313" key="3">
    <source>
        <dbReference type="EMBL" id="AAZ26169.1"/>
    </source>
</evidence>
<keyword evidence="2" id="KW-1133">Transmembrane helix</keyword>
<name>Q47VU2_COLP3</name>
<dbReference type="InterPro" id="IPR028082">
    <property type="entry name" value="Peripla_BP_I"/>
</dbReference>
<dbReference type="GO" id="GO:0009252">
    <property type="term" value="P:peptidoglycan biosynthetic process"/>
    <property type="evidence" value="ECO:0007669"/>
    <property type="project" value="TreeGrafter"/>
</dbReference>
<keyword evidence="2" id="KW-0812">Transmembrane</keyword>
<dbReference type="InterPro" id="IPR007443">
    <property type="entry name" value="LpoA"/>
</dbReference>
<sequence>MTNFVGVYYNPILIAICTDLFIVLKTACLLVRLKPTKVDNFSMHFHHFKSRVLPALLLIFLTSCSTKQAPDATTKTQALTKIEEIDVDAGALSAEQHVELAKTLNTNGAVNELLTATKLFYQQENYVKALWLADKTMPLVDDNVINFSHEKVQLALIKASSLQQLSYYPESHIELNQLEQYATENSILLTATYYRLLSAAFHEEGQPISALNAQLFEFSATPASTQSQQQISDIWHNFQTLSQWQLNMLALDKAPERKGWLMLTNLANKFGGNQAQMKYHLSTWQKKFKLHPANVIAKQLSSQAISTKDIKNIAVILPLSGKQQSSGRAIQQGILASFANDNTKNLHFVDSNTVNWYGLTNDFTTLKVDYVIGPLLKSNVDKYISHTSAQTQSKNNDLLNASSGLFDINKAEGALDTSSISQNKTADYITAIDSDSAIKSYLEPTQDSKAIDTLLLNIPAKSSLTRHHTVLSMRPEDEAKQAAATLSRQKFQHPVVLSQENIVSKRIAQAFVKQWQRITGNTIEVVYYDTGAQMQENIKASLSVDKSKTRITKLKSRLNQSIKTKTRNRRDIDMIYLVGTPEQTRLVKPYIEVNISEFAEIIPVFASSRSHSTQTDYSSNSDLQGLTFTEIPWLLASEQNVELAVLSQELWPKRSDGLSRLFAMGYDSYQLINKIPLMQQAPYLHHWGQTGVLKLNKNSILTRSLLWGVYKKNRVVSIVME</sequence>
<dbReference type="Gene3D" id="3.40.50.2300">
    <property type="match status" value="2"/>
</dbReference>
<protein>
    <recommendedName>
        <fullName evidence="5">LppC family lipoprotein</fullName>
    </recommendedName>
</protein>
<evidence type="ECO:0000313" key="4">
    <source>
        <dbReference type="Proteomes" id="UP000000547"/>
    </source>
</evidence>
<dbReference type="Pfam" id="PF04348">
    <property type="entry name" value="LppC"/>
    <property type="match status" value="2"/>
</dbReference>
<evidence type="ECO:0000256" key="2">
    <source>
        <dbReference type="SAM" id="Phobius"/>
    </source>
</evidence>
<dbReference type="AlphaFoldDB" id="Q47VU2"/>
<dbReference type="PANTHER" id="PTHR38038:SF1">
    <property type="entry name" value="PENICILLIN-BINDING PROTEIN ACTIVATOR LPOA"/>
    <property type="match status" value="1"/>
</dbReference>
<reference evidence="3" key="1">
    <citation type="journal article" date="2005" name="Proc. Natl. Acad. Sci. U.S.A.">
        <title>The psychrophilic lifestyle as revealed by the genome sequence of Colwellia psychrerythraea 34H through genomic and proteomic analyses.</title>
        <authorList>
            <person name="Methe B.A."/>
            <person name="Nelson K.E."/>
            <person name="Deming J.W."/>
            <person name="Momen B."/>
            <person name="Melamud E."/>
            <person name="Zhang X."/>
            <person name="Moult J."/>
            <person name="Madupu R."/>
            <person name="Nelson W.C."/>
            <person name="Dodson R.J."/>
            <person name="Brinkac L.M."/>
            <person name="Daugherty S.C."/>
            <person name="Durkin A.S."/>
            <person name="DeBoy R.T."/>
            <person name="Kolonay J.F."/>
            <person name="Sullivan S.A."/>
            <person name="Zhou L."/>
            <person name="Davidsen T.M."/>
            <person name="Wu M."/>
            <person name="Huston A.L."/>
            <person name="Lewis M."/>
            <person name="Weaver B."/>
            <person name="Weidman J.F."/>
            <person name="Khouri H."/>
            <person name="Utterback T.R."/>
            <person name="Feldblyum T.V."/>
            <person name="Fraser C.M."/>
        </authorList>
    </citation>
    <scope>NUCLEOTIDE SEQUENCE [LARGE SCALE GENOMIC DNA]</scope>
    <source>
        <strain evidence="3">34H</strain>
    </source>
</reference>
<dbReference type="EMBL" id="CP000083">
    <property type="protein sequence ID" value="AAZ26169.1"/>
    <property type="molecule type" value="Genomic_DNA"/>
</dbReference>
<dbReference type="Gene3D" id="1.25.40.650">
    <property type="match status" value="1"/>
</dbReference>